<keyword evidence="7" id="KW-1185">Reference proteome</keyword>
<organism evidence="6 7">
    <name type="scientific">Paramecium octaurelia</name>
    <dbReference type="NCBI Taxonomy" id="43137"/>
    <lineage>
        <taxon>Eukaryota</taxon>
        <taxon>Sar</taxon>
        <taxon>Alveolata</taxon>
        <taxon>Ciliophora</taxon>
        <taxon>Intramacronucleata</taxon>
        <taxon>Oligohymenophorea</taxon>
        <taxon>Peniculida</taxon>
        <taxon>Parameciidae</taxon>
        <taxon>Paramecium</taxon>
    </lineage>
</organism>
<feature type="transmembrane region" description="Helical" evidence="4">
    <location>
        <begin position="54"/>
        <end position="74"/>
    </location>
</feature>
<dbReference type="EMBL" id="CAJJDP010000104">
    <property type="protein sequence ID" value="CAD8193189.1"/>
    <property type="molecule type" value="Genomic_DNA"/>
</dbReference>
<dbReference type="AlphaFoldDB" id="A0A8S1WYA5"/>
<feature type="repeat" description="WD" evidence="3">
    <location>
        <begin position="881"/>
        <end position="922"/>
    </location>
</feature>
<keyword evidence="4" id="KW-0472">Membrane</keyword>
<name>A0A8S1WYA5_PAROT</name>
<feature type="repeat" description="WD" evidence="3">
    <location>
        <begin position="797"/>
        <end position="838"/>
    </location>
</feature>
<dbReference type="InterPro" id="IPR019775">
    <property type="entry name" value="WD40_repeat_CS"/>
</dbReference>
<gene>
    <name evidence="6" type="ORF">POCTA_138.1.T1040011</name>
</gene>
<dbReference type="Proteomes" id="UP000683925">
    <property type="component" value="Unassembled WGS sequence"/>
</dbReference>
<feature type="repeat" description="WD" evidence="3">
    <location>
        <begin position="923"/>
        <end position="964"/>
    </location>
</feature>
<feature type="repeat" description="WD" evidence="3">
    <location>
        <begin position="755"/>
        <end position="796"/>
    </location>
</feature>
<feature type="repeat" description="WD" evidence="3">
    <location>
        <begin position="839"/>
        <end position="880"/>
    </location>
</feature>
<protein>
    <recommendedName>
        <fullName evidence="5">EML-like second beta-propeller domain-containing protein</fullName>
    </recommendedName>
</protein>
<evidence type="ECO:0000313" key="6">
    <source>
        <dbReference type="EMBL" id="CAD8193189.1"/>
    </source>
</evidence>
<dbReference type="CDD" id="cd00200">
    <property type="entry name" value="WD40"/>
    <property type="match status" value="2"/>
</dbReference>
<evidence type="ECO:0000259" key="5">
    <source>
        <dbReference type="Pfam" id="PF23414"/>
    </source>
</evidence>
<evidence type="ECO:0000256" key="3">
    <source>
        <dbReference type="PROSITE-ProRule" id="PRU00221"/>
    </source>
</evidence>
<feature type="repeat" description="WD" evidence="3">
    <location>
        <begin position="965"/>
        <end position="1006"/>
    </location>
</feature>
<feature type="repeat" description="WD" evidence="3">
    <location>
        <begin position="713"/>
        <end position="754"/>
    </location>
</feature>
<dbReference type="Pfam" id="PF23414">
    <property type="entry name" value="Beta-prop_EML_2"/>
    <property type="match status" value="1"/>
</dbReference>
<dbReference type="PANTHER" id="PTHR45333">
    <property type="entry name" value="MEMBRANE PROTEIN-RELATED"/>
    <property type="match status" value="1"/>
</dbReference>
<proteinExistence type="predicted"/>
<feature type="repeat" description="WD" evidence="3">
    <location>
        <begin position="508"/>
        <end position="549"/>
    </location>
</feature>
<comment type="caution">
    <text evidence="6">The sequence shown here is derived from an EMBL/GenBank/DDBJ whole genome shotgun (WGS) entry which is preliminary data.</text>
</comment>
<sequence length="1129" mass="129018">MIQFLNLLMAGHQHKTFFKELKTIICTKLNQDCHKARILKDFLKSYNYFIEGNHICSGIIFFDMFLIICFVFYITNQNMQKFEQNDKFNYLHIFQIFLFSLKNERHFLIKRIKFKIKQQKFNIIFKKHMNCIQHNQYQVSMICTAPHYCKCQRKMCVECQYKHGVDLKYTVPINIFQEMFMKKLKECNLDETSEITKQKDNFKLIISQTERMMKTEWEQLSESIKLTYDLIEEKNKSYSYLINQINNLAESSYSDIEELVQILEGKNMDDWGDEKNVYLIKLQKYKNQLEQEVMSFVEKLKREIMIPIQKITQDLTQVYQRKENLYEILVQTKQFNEQFLDEIIEMLQKEKIRDCIEYLSNKGNKQQPEFKIMIGLLKNIFEIDFNRKNYSTEVYEQIRKDLIKQVSYDKQIIRLLKFLVKLTAIDERYIQCGSNSFNLLIEMKVDLREQTFENIRIRDAILVGGNFERCNFNGSEFDNVDISGINLNEAQLYNCKWKNIKIHELNKLDGHSHYVMSVCFSPDGTTLASGSYDKSIRLWDVKTGQQKAKLDGHSSCVNSIHFSSDCSTLASGGYDQSIRLWDIKKGKEKAKIVGHSSTVYAVCFSPDGTVLAFGSGDQSIRQLDIKMGQQKAILDGHSSTVYTVCFSPDGTTLASGSGDQSIRLWDFKTKQQLAILEGHSVCFSPDGAALASGSDDSSICLWDVKTGQQKAKLNGHSSCIKSISFFPDGKILASGSHDKFIRLWDVKTGQQKAILEGHSSFVNSICFSFDGTTLASGSFDKSIRLWDVKTGLQIAMLDGHCSFVNRICFSPDGTMLACVRNDNSICLWDVTTGQQKAKLDGHSNCIRQIFFSPDGTTLASSSSNNSICFWDVKTGQQKAKLFGHSNFFNPICFSPDSSTLASVRNDNSIRLWDVTTGEQIAQLDGQPSTVTSVCFSSDGTTLASTGSNHSINLWDVKGEKLKVKLYGHTSKVQKVCFSSDGTTLASCSDDNTICLWDVKTGQQKAKLDSHSNSVQLVSFSFDDTALASFNRDKSIHLWDVKAKKEILPQDYCYKDLLPQFKILLQNSSILQKAENVSTIIRICQNPTLEAKGAQILMGEFVNYLGIDMRYLFQSKGSYFLETCLQSKNN</sequence>
<dbReference type="PROSITE" id="PS50082">
    <property type="entry name" value="WD_REPEATS_2"/>
    <property type="match status" value="13"/>
</dbReference>
<keyword evidence="1 3" id="KW-0853">WD repeat</keyword>
<keyword evidence="4" id="KW-1133">Transmembrane helix</keyword>
<feature type="repeat" description="WD" evidence="3">
    <location>
        <begin position="1007"/>
        <end position="1048"/>
    </location>
</feature>
<keyword evidence="4" id="KW-0812">Transmembrane</keyword>
<dbReference type="InterPro" id="IPR055442">
    <property type="entry name" value="Beta-prop_EML-like_2nd"/>
</dbReference>
<evidence type="ECO:0000256" key="2">
    <source>
        <dbReference type="ARBA" id="ARBA00022737"/>
    </source>
</evidence>
<dbReference type="PROSITE" id="PS00678">
    <property type="entry name" value="WD_REPEATS_1"/>
    <property type="match status" value="10"/>
</dbReference>
<keyword evidence="2" id="KW-0677">Repeat</keyword>
<evidence type="ECO:0000256" key="4">
    <source>
        <dbReference type="SAM" id="Phobius"/>
    </source>
</evidence>
<evidence type="ECO:0000256" key="1">
    <source>
        <dbReference type="ARBA" id="ARBA00022574"/>
    </source>
</evidence>
<evidence type="ECO:0000313" key="7">
    <source>
        <dbReference type="Proteomes" id="UP000683925"/>
    </source>
</evidence>
<dbReference type="SMART" id="SM00320">
    <property type="entry name" value="WD40"/>
    <property type="match status" value="13"/>
</dbReference>
<feature type="repeat" description="WD" evidence="3">
    <location>
        <begin position="634"/>
        <end position="675"/>
    </location>
</feature>
<dbReference type="InterPro" id="IPR001680">
    <property type="entry name" value="WD40_rpt"/>
</dbReference>
<dbReference type="PANTHER" id="PTHR45333:SF1">
    <property type="entry name" value="CHROMOSOME UNDETERMINED SCAFFOLD_625, WHOLE GENOME SHOTGUN SEQUENCE"/>
    <property type="match status" value="1"/>
</dbReference>
<accession>A0A8S1WYA5</accession>
<dbReference type="Pfam" id="PF00400">
    <property type="entry name" value="WD40"/>
    <property type="match status" value="8"/>
</dbReference>
<feature type="repeat" description="WD" evidence="3">
    <location>
        <begin position="550"/>
        <end position="591"/>
    </location>
</feature>
<feature type="domain" description="EML-like second beta-propeller" evidence="5">
    <location>
        <begin position="655"/>
        <end position="794"/>
    </location>
</feature>
<dbReference type="PROSITE" id="PS50294">
    <property type="entry name" value="WD_REPEATS_REGION"/>
    <property type="match status" value="13"/>
</dbReference>
<feature type="repeat" description="WD" evidence="3">
    <location>
        <begin position="592"/>
        <end position="633"/>
    </location>
</feature>
<dbReference type="InterPro" id="IPR001646">
    <property type="entry name" value="5peptide_repeat"/>
</dbReference>
<dbReference type="Pfam" id="PF00805">
    <property type="entry name" value="Pentapeptide"/>
    <property type="match status" value="1"/>
</dbReference>
<feature type="repeat" description="WD" evidence="3">
    <location>
        <begin position="680"/>
        <end position="712"/>
    </location>
</feature>
<reference evidence="6" key="1">
    <citation type="submission" date="2021-01" db="EMBL/GenBank/DDBJ databases">
        <authorList>
            <consortium name="Genoscope - CEA"/>
            <person name="William W."/>
        </authorList>
    </citation>
    <scope>NUCLEOTIDE SEQUENCE</scope>
</reference>